<dbReference type="GeneID" id="41717563"/>
<dbReference type="Proteomes" id="UP000322983">
    <property type="component" value="Chromosome"/>
</dbReference>
<accession>A0A510E2G7</accession>
<keyword evidence="1" id="KW-0812">Transmembrane</keyword>
<feature type="transmembrane region" description="Helical" evidence="1">
    <location>
        <begin position="159"/>
        <end position="180"/>
    </location>
</feature>
<gene>
    <name evidence="2" type="ORF">IC006_1244</name>
    <name evidence="3" type="ORF">IC007_1219</name>
</gene>
<keyword evidence="4" id="KW-1185">Reference proteome</keyword>
<protein>
    <recommendedName>
        <fullName evidence="6">ABC-2 type transporter domain-containing protein</fullName>
    </recommendedName>
</protein>
<dbReference type="RefSeq" id="WP_054845612.1">
    <property type="nucleotide sequence ID" value="NZ_AP018929.1"/>
</dbReference>
<dbReference type="OrthoDB" id="43784at2157"/>
<accession>A0A510DUP6</accession>
<dbReference type="KEGG" id="step:IC006_1244"/>
<keyword evidence="1" id="KW-0472">Membrane</keyword>
<evidence type="ECO:0000313" key="2">
    <source>
        <dbReference type="EMBL" id="BBG23946.1"/>
    </source>
</evidence>
<dbReference type="AlphaFoldDB" id="A0A510DUP6"/>
<evidence type="ECO:0000256" key="1">
    <source>
        <dbReference type="SAM" id="Phobius"/>
    </source>
</evidence>
<organism evidence="2 4">
    <name type="scientific">Sulfuracidifex tepidarius</name>
    <dbReference type="NCBI Taxonomy" id="1294262"/>
    <lineage>
        <taxon>Archaea</taxon>
        <taxon>Thermoproteota</taxon>
        <taxon>Thermoprotei</taxon>
        <taxon>Sulfolobales</taxon>
        <taxon>Sulfolobaceae</taxon>
        <taxon>Sulfuracidifex</taxon>
    </lineage>
</organism>
<feature type="transmembrane region" description="Helical" evidence="1">
    <location>
        <begin position="186"/>
        <end position="206"/>
    </location>
</feature>
<keyword evidence="1" id="KW-1133">Transmembrane helix</keyword>
<feature type="transmembrane region" description="Helical" evidence="1">
    <location>
        <begin position="91"/>
        <end position="116"/>
    </location>
</feature>
<feature type="transmembrane region" description="Helical" evidence="1">
    <location>
        <begin position="122"/>
        <end position="147"/>
    </location>
</feature>
<evidence type="ECO:0000313" key="3">
    <source>
        <dbReference type="EMBL" id="BBG26701.1"/>
    </source>
</evidence>
<sequence length="216" mass="23912">MIPLTFLKRTVRRSKTTTVYLIAASAVMLLLNLYEIFRIREDAYFLLSSLVLSPSFFGITFSSLVISLFNDDRQSGLLEFLVSQGLSPAKLYVSYIYSFLLISIPTTIVVSALLGLLLNNLYYTLIILINAIGISWIVVPISLYISYFQANVGSSRSPLGTYIGYVILFSYIYLGVAVRSSAISQAMLYVGVSTLILAIVLTFVLGRSIKPDKLIA</sequence>
<evidence type="ECO:0000313" key="5">
    <source>
        <dbReference type="Proteomes" id="UP000325030"/>
    </source>
</evidence>
<feature type="transmembrane region" description="Helical" evidence="1">
    <location>
        <begin position="18"/>
        <end position="37"/>
    </location>
</feature>
<dbReference type="Proteomes" id="UP000325030">
    <property type="component" value="Chromosome"/>
</dbReference>
<evidence type="ECO:0000313" key="4">
    <source>
        <dbReference type="Proteomes" id="UP000322983"/>
    </source>
</evidence>
<dbReference type="EMBL" id="AP018930">
    <property type="protein sequence ID" value="BBG26701.1"/>
    <property type="molecule type" value="Genomic_DNA"/>
</dbReference>
<proteinExistence type="predicted"/>
<evidence type="ECO:0008006" key="6">
    <source>
        <dbReference type="Google" id="ProtNLM"/>
    </source>
</evidence>
<dbReference type="STRING" id="1294262.GCA_001316085_01205"/>
<reference evidence="5" key="1">
    <citation type="submission" date="2018-09" db="EMBL/GenBank/DDBJ databases">
        <title>Complete Genome Sequencing of Sulfolobus sp. JCM 16834.</title>
        <authorList>
            <person name="Kato S."/>
            <person name="Itoh T."/>
            <person name="Ohkuma M."/>
        </authorList>
    </citation>
    <scope>NUCLEOTIDE SEQUENCE [LARGE SCALE GENOMIC DNA]</scope>
    <source>
        <strain evidence="5">IC-007</strain>
    </source>
</reference>
<reference evidence="2 4" key="2">
    <citation type="journal article" date="2020" name="Int. J. Syst. Evol. Microbiol.">
        <title>Sulfuracidifex tepidarius gen. nov., sp. nov. and transfer of Sulfolobus metallicus Huber and Stetter 1992 to the genus Sulfuracidifex as Sulfuracidifex metallicus comb. nov.</title>
        <authorList>
            <person name="Itoh T."/>
            <person name="Miura T."/>
            <person name="Sakai H.D."/>
            <person name="Kato S."/>
            <person name="Ohkuma M."/>
            <person name="Takashina T."/>
        </authorList>
    </citation>
    <scope>NUCLEOTIDE SEQUENCE [LARGE SCALE GENOMIC DNA]</scope>
    <source>
        <strain evidence="2 4">IC-006</strain>
        <strain evidence="3">IC-007</strain>
    </source>
</reference>
<feature type="transmembrane region" description="Helical" evidence="1">
    <location>
        <begin position="43"/>
        <end position="70"/>
    </location>
</feature>
<dbReference type="EMBL" id="AP018929">
    <property type="protein sequence ID" value="BBG23946.1"/>
    <property type="molecule type" value="Genomic_DNA"/>
</dbReference>
<name>A0A510DUP6_9CREN</name>